<reference evidence="1 2" key="1">
    <citation type="journal article" date="2022" name="Hortic Res">
        <title>A haplotype resolved chromosomal level avocado genome allows analysis of novel avocado genes.</title>
        <authorList>
            <person name="Nath O."/>
            <person name="Fletcher S.J."/>
            <person name="Hayward A."/>
            <person name="Shaw L.M."/>
            <person name="Masouleh A.K."/>
            <person name="Furtado A."/>
            <person name="Henry R.J."/>
            <person name="Mitter N."/>
        </authorList>
    </citation>
    <scope>NUCLEOTIDE SEQUENCE [LARGE SCALE GENOMIC DNA]</scope>
    <source>
        <strain evidence="2">cv. Hass</strain>
    </source>
</reference>
<organism evidence="1 2">
    <name type="scientific">Persea americana</name>
    <name type="common">Avocado</name>
    <dbReference type="NCBI Taxonomy" id="3435"/>
    <lineage>
        <taxon>Eukaryota</taxon>
        <taxon>Viridiplantae</taxon>
        <taxon>Streptophyta</taxon>
        <taxon>Embryophyta</taxon>
        <taxon>Tracheophyta</taxon>
        <taxon>Spermatophyta</taxon>
        <taxon>Magnoliopsida</taxon>
        <taxon>Magnoliidae</taxon>
        <taxon>Laurales</taxon>
        <taxon>Lauraceae</taxon>
        <taxon>Persea</taxon>
    </lineage>
</organism>
<dbReference type="Proteomes" id="UP001234297">
    <property type="component" value="Chromosome 1"/>
</dbReference>
<protein>
    <submittedName>
        <fullName evidence="1">Uncharacterized protein</fullName>
    </submittedName>
</protein>
<dbReference type="EMBL" id="CM056809">
    <property type="protein sequence ID" value="KAJ8649942.1"/>
    <property type="molecule type" value="Genomic_DNA"/>
</dbReference>
<proteinExistence type="predicted"/>
<evidence type="ECO:0000313" key="2">
    <source>
        <dbReference type="Proteomes" id="UP001234297"/>
    </source>
</evidence>
<name>A0ACC2MW11_PERAE</name>
<gene>
    <name evidence="1" type="ORF">MRB53_002965</name>
</gene>
<sequence>MREIKQIQSHLIISGTLFDPFAAGKIIAFCAISHRGDLDYAHLLFNSLPRPTTFIWNTMIRAFAETNQPSRALSLYKQMIDKGPLPNNYTFSFVLRACIDLSSLLDGQKLHSQIVRLGWEPYDFVLNGLVHLYANCNCISSARKLFDESLSSRDVVTWTAMINGYAKAGQIHAARSLFDQMPERNVVSWSAMITNYAQVGMFKEALELFNEMQLAGLRPNHAGIVGALSACAFLGALDQGRWIHVYVDRNGMELDKVLGTALIDMYAKCGCIETARQVFGQMTERDVFSWTSMISGLANHGHSASAIELFIRMQNEGVKPNEVTFICVLSACSRMGLVDDGQRFFDSMSEVYGIEPGVEHYGCLVDLLGRAGMLEEAKRVVNEMPMLPDSYVLGALLNASRVHGEVELGEKTVKSFMDRRIDHGGVHVLLSNMYASANRWEDVAKIRKGMEEKKVKKVPGCSLIDVDGMVIEFVAGDSSHFQTEEMILLLLGINMQLKCFGLDIDTGEFGASL</sequence>
<comment type="caution">
    <text evidence="1">The sequence shown here is derived from an EMBL/GenBank/DDBJ whole genome shotgun (WGS) entry which is preliminary data.</text>
</comment>
<evidence type="ECO:0000313" key="1">
    <source>
        <dbReference type="EMBL" id="KAJ8649942.1"/>
    </source>
</evidence>
<keyword evidence="2" id="KW-1185">Reference proteome</keyword>
<accession>A0ACC2MW11</accession>